<name>A0AAU8TU96_9PSED</name>
<accession>A0AAU8TU96</accession>
<evidence type="ECO:0000313" key="1">
    <source>
        <dbReference type="EMBL" id="AKA81532.1"/>
    </source>
</evidence>
<dbReference type="KEGG" id="pfb:VO64_0986"/>
<reference evidence="1 2" key="1">
    <citation type="journal article" date="2015" name="Genome Announc.">
        <title>Complete Genome Sequence of Biocontrol Strain Pseudomonas fluorescens LBUM223.</title>
        <authorList>
            <person name="Roquigny R."/>
            <person name="Arseneault T."/>
            <person name="Gadkar V.J."/>
            <person name="Novinscak A."/>
            <person name="Joly D.L."/>
            <person name="Filion M."/>
        </authorList>
    </citation>
    <scope>NUCLEOTIDE SEQUENCE [LARGE SCALE GENOMIC DNA]</scope>
    <source>
        <strain evidence="1 2">LBUM223</strain>
    </source>
</reference>
<evidence type="ECO:0000313" key="2">
    <source>
        <dbReference type="Proteomes" id="UP000033099"/>
    </source>
</evidence>
<gene>
    <name evidence="1" type="ORF">VO64_0986</name>
</gene>
<organism evidence="1 2">
    <name type="scientific">Pseudomonas synxantha</name>
    <dbReference type="NCBI Taxonomy" id="47883"/>
    <lineage>
        <taxon>Bacteria</taxon>
        <taxon>Pseudomonadati</taxon>
        <taxon>Pseudomonadota</taxon>
        <taxon>Gammaproteobacteria</taxon>
        <taxon>Pseudomonadales</taxon>
        <taxon>Pseudomonadaceae</taxon>
        <taxon>Pseudomonas</taxon>
    </lineage>
</organism>
<dbReference type="EMBL" id="CP011117">
    <property type="protein sequence ID" value="AKA81532.1"/>
    <property type="molecule type" value="Genomic_DNA"/>
</dbReference>
<protein>
    <submittedName>
        <fullName evidence="1">Uncharacterized protein</fullName>
    </submittedName>
</protein>
<dbReference type="AlphaFoldDB" id="A0AAU8TU96"/>
<sequence>MPGRRAETLVRWVRYACAHGHRGCRTQPTATEVHQSNG</sequence>
<dbReference type="Proteomes" id="UP000033099">
    <property type="component" value="Chromosome"/>
</dbReference>
<proteinExistence type="predicted"/>